<evidence type="ECO:0000256" key="4">
    <source>
        <dbReference type="ARBA" id="ARBA00023273"/>
    </source>
</evidence>
<dbReference type="GO" id="GO:0015630">
    <property type="term" value="C:microtubule cytoskeleton"/>
    <property type="evidence" value="ECO:0007669"/>
    <property type="project" value="UniProtKB-ARBA"/>
</dbReference>
<evidence type="ECO:0000256" key="2">
    <source>
        <dbReference type="ARBA" id="ARBA00022490"/>
    </source>
</evidence>
<comment type="subcellular location">
    <subcellularLocation>
        <location evidence="1">Cytoplasm</location>
        <location evidence="1">Cytoskeleton</location>
        <location evidence="1">Cilium axoneme</location>
    </subcellularLocation>
</comment>
<dbReference type="AlphaFoldDB" id="A0A6P7JCA4"/>
<organism evidence="9 10">
    <name type="scientific">Parambassis ranga</name>
    <name type="common">Indian glassy fish</name>
    <dbReference type="NCBI Taxonomy" id="210632"/>
    <lineage>
        <taxon>Eukaryota</taxon>
        <taxon>Metazoa</taxon>
        <taxon>Chordata</taxon>
        <taxon>Craniata</taxon>
        <taxon>Vertebrata</taxon>
        <taxon>Euteleostomi</taxon>
        <taxon>Actinopterygii</taxon>
        <taxon>Neopterygii</taxon>
        <taxon>Teleostei</taxon>
        <taxon>Neoteleostei</taxon>
        <taxon>Acanthomorphata</taxon>
        <taxon>Ovalentaria</taxon>
        <taxon>Ambassidae</taxon>
        <taxon>Parambassis</taxon>
    </lineage>
</organism>
<dbReference type="OrthoDB" id="2019884at2759"/>
<dbReference type="Proteomes" id="UP000515145">
    <property type="component" value="Chromosome 12"/>
</dbReference>
<dbReference type="PANTHER" id="PTHR22146">
    <property type="entry name" value="CAT EYE SYNDROME CRITICAL REGION PROTEIN 6"/>
    <property type="match status" value="1"/>
</dbReference>
<dbReference type="Pfam" id="PF10629">
    <property type="entry name" value="CMI2B-like"/>
    <property type="match status" value="1"/>
</dbReference>
<dbReference type="PANTHER" id="PTHR22146:SF8">
    <property type="entry name" value="PROTEIN FAM166B"/>
    <property type="match status" value="1"/>
</dbReference>
<evidence type="ECO:0000256" key="5">
    <source>
        <dbReference type="ARBA" id="ARBA00035003"/>
    </source>
</evidence>
<name>A0A6P7JCA4_9TELE</name>
<keyword evidence="2" id="KW-0963">Cytoplasm</keyword>
<evidence type="ECO:0000256" key="7">
    <source>
        <dbReference type="ARBA" id="ARBA00041163"/>
    </source>
</evidence>
<evidence type="ECO:0000313" key="10">
    <source>
        <dbReference type="RefSeq" id="XP_028274310.1"/>
    </source>
</evidence>
<keyword evidence="3" id="KW-0206">Cytoskeleton</keyword>
<evidence type="ECO:0000256" key="1">
    <source>
        <dbReference type="ARBA" id="ARBA00004430"/>
    </source>
</evidence>
<accession>A0A6P7JCA4</accession>
<keyword evidence="9" id="KW-1185">Reference proteome</keyword>
<evidence type="ECO:0000313" key="9">
    <source>
        <dbReference type="Proteomes" id="UP000515145"/>
    </source>
</evidence>
<dbReference type="GO" id="GO:0005930">
    <property type="term" value="C:axoneme"/>
    <property type="evidence" value="ECO:0007669"/>
    <property type="project" value="UniProtKB-SubCell"/>
</dbReference>
<gene>
    <name evidence="10" type="primary">cimip2b</name>
</gene>
<evidence type="ECO:0000259" key="8">
    <source>
        <dbReference type="Pfam" id="PF10629"/>
    </source>
</evidence>
<dbReference type="GeneID" id="114444107"/>
<feature type="domain" description="Ciliary microtubule inner protein 2A-C-like" evidence="8">
    <location>
        <begin position="13"/>
        <end position="48"/>
    </location>
</feature>
<comment type="function">
    <text evidence="5">Microtubule inner protein (MIP) part of the dynein-decorated doublet microtubules (DMTs) in cilia axoneme, which is required for motile cilia beating.</text>
</comment>
<keyword evidence="4" id="KW-0966">Cell projection</keyword>
<evidence type="ECO:0000256" key="3">
    <source>
        <dbReference type="ARBA" id="ARBA00023212"/>
    </source>
</evidence>
<sequence>MEKYAPKLLFTAEPHYIPGYTGYCPQMRFCMGKSYARLTAELLASAEVKHSKCLVLKDHAPDPDNLKRMIPGYTGFIPKSRNYFSYNYSEICQKALTEFYQEKQQRLQKIPRDLPLIVNGTSLQIDTPKSPPKVTSDKVITYRPSETNTPGDKPHLMDDNKEFHISGFTGHVPRARSLIGKSYPLITSQALSKFHMQQTRDVPSNKNHTMPNIHPPVRGMVTSFTGHIPGYMFMCGHTFGQLSKDALEQRAINKFYQKKVIKTSCAPKMIRNSVATQVRSY</sequence>
<proteinExistence type="inferred from homology"/>
<reference evidence="10" key="1">
    <citation type="submission" date="2025-08" db="UniProtKB">
        <authorList>
            <consortium name="RefSeq"/>
        </authorList>
    </citation>
    <scope>IDENTIFICATION</scope>
</reference>
<comment type="similarity">
    <text evidence="6">Belongs to the CIMIP2 family.</text>
</comment>
<protein>
    <recommendedName>
        <fullName evidence="7">Ciliary microtubule inner protein 2B</fullName>
    </recommendedName>
</protein>
<dbReference type="FunCoup" id="A0A6P7JCA4">
    <property type="interactions" value="770"/>
</dbReference>
<evidence type="ECO:0000256" key="6">
    <source>
        <dbReference type="ARBA" id="ARBA00035661"/>
    </source>
</evidence>
<dbReference type="RefSeq" id="XP_028274310.1">
    <property type="nucleotide sequence ID" value="XM_028418509.1"/>
</dbReference>
<dbReference type="InParanoid" id="A0A6P7JCA4"/>
<dbReference type="InterPro" id="IPR018902">
    <property type="entry name" value="CMI2A-C-like_dom"/>
</dbReference>
<dbReference type="CTD" id="730112"/>